<reference evidence="2" key="1">
    <citation type="journal article" date="2018" name="Genome Biol.">
        <title>SKESA: strategic k-mer extension for scrupulous assemblies.</title>
        <authorList>
            <person name="Souvorov A."/>
            <person name="Agarwala R."/>
            <person name="Lipman D.J."/>
        </authorList>
    </citation>
    <scope>NUCLEOTIDE SEQUENCE</scope>
    <source>
        <strain evidence="2">489-16</strain>
    </source>
</reference>
<keyword evidence="1" id="KW-0472">Membrane</keyword>
<protein>
    <submittedName>
        <fullName evidence="3">Uncharacterized protein</fullName>
    </submittedName>
</protein>
<dbReference type="AlphaFoldDB" id="A0A376PY26"/>
<evidence type="ECO:0000256" key="1">
    <source>
        <dbReference type="SAM" id="Phobius"/>
    </source>
</evidence>
<dbReference type="Proteomes" id="UP000859822">
    <property type="component" value="Unassembled WGS sequence"/>
</dbReference>
<dbReference type="EMBL" id="UGBW01000003">
    <property type="protein sequence ID" value="STH83004.1"/>
    <property type="molecule type" value="Genomic_DNA"/>
</dbReference>
<dbReference type="RefSeq" id="WP_000247735.1">
    <property type="nucleotide sequence ID" value="NZ_BFPE01000064.1"/>
</dbReference>
<evidence type="ECO:0000313" key="2">
    <source>
        <dbReference type="EMBL" id="HAN4353024.1"/>
    </source>
</evidence>
<organism evidence="3 4">
    <name type="scientific">Escherichia coli</name>
    <dbReference type="NCBI Taxonomy" id="562"/>
    <lineage>
        <taxon>Bacteria</taxon>
        <taxon>Pseudomonadati</taxon>
        <taxon>Pseudomonadota</taxon>
        <taxon>Gammaproteobacteria</taxon>
        <taxon>Enterobacterales</taxon>
        <taxon>Enterobacteriaceae</taxon>
        <taxon>Escherichia</taxon>
    </lineage>
</organism>
<evidence type="ECO:0000313" key="4">
    <source>
        <dbReference type="Proteomes" id="UP000255093"/>
    </source>
</evidence>
<keyword evidence="1" id="KW-0812">Transmembrane</keyword>
<sequence length="61" mass="7019">MVNLPELGSPDVWAGGGIGLIAGLLLRYFIVRVFIVFRLFGREWSFDLKDRTRTDNHTEPR</sequence>
<proteinExistence type="predicted"/>
<evidence type="ECO:0000313" key="3">
    <source>
        <dbReference type="EMBL" id="STH83004.1"/>
    </source>
</evidence>
<name>A0A376PY26_ECOLX</name>
<keyword evidence="1" id="KW-1133">Transmembrane helix</keyword>
<accession>A0A376PY26</accession>
<gene>
    <name evidence="2" type="ORF">IFC14_001445</name>
    <name evidence="3" type="ORF">NCTC8621_03014</name>
</gene>
<reference evidence="3 4" key="2">
    <citation type="submission" date="2018-06" db="EMBL/GenBank/DDBJ databases">
        <authorList>
            <consortium name="Pathogen Informatics"/>
            <person name="Doyle S."/>
        </authorList>
    </citation>
    <scope>NUCLEOTIDE SEQUENCE [LARGE SCALE GENOMIC DNA]</scope>
    <source>
        <strain evidence="3 4">NCTC8621</strain>
    </source>
</reference>
<feature type="transmembrane region" description="Helical" evidence="1">
    <location>
        <begin position="12"/>
        <end position="41"/>
    </location>
</feature>
<dbReference type="Proteomes" id="UP000255093">
    <property type="component" value="Unassembled WGS sequence"/>
</dbReference>
<dbReference type="EMBL" id="DABUHV010000005">
    <property type="protein sequence ID" value="HAN4353024.1"/>
    <property type="molecule type" value="Genomic_DNA"/>
</dbReference>
<reference evidence="2" key="3">
    <citation type="submission" date="2020-09" db="EMBL/GenBank/DDBJ databases">
        <authorList>
            <consortium name="NCBI Pathogen Detection Project"/>
        </authorList>
    </citation>
    <scope>NUCLEOTIDE SEQUENCE</scope>
    <source>
        <strain evidence="2">489-16</strain>
    </source>
</reference>